<gene>
    <name evidence="1" type="ORF">E5163_14490</name>
</gene>
<dbReference type="InterPro" id="IPR029069">
    <property type="entry name" value="HotDog_dom_sf"/>
</dbReference>
<dbReference type="Gene3D" id="3.10.129.10">
    <property type="entry name" value="Hotdog Thioesterase"/>
    <property type="match status" value="1"/>
</dbReference>
<evidence type="ECO:0008006" key="3">
    <source>
        <dbReference type="Google" id="ProtNLM"/>
    </source>
</evidence>
<evidence type="ECO:0000313" key="1">
    <source>
        <dbReference type="EMBL" id="TGY87639.1"/>
    </source>
</evidence>
<dbReference type="Proteomes" id="UP000308054">
    <property type="component" value="Unassembled WGS sequence"/>
</dbReference>
<comment type="caution">
    <text evidence="1">The sequence shown here is derived from an EMBL/GenBank/DDBJ whole genome shotgun (WGS) entry which is preliminary data.</text>
</comment>
<proteinExistence type="predicted"/>
<dbReference type="AlphaFoldDB" id="A0A4V3RXS8"/>
<keyword evidence="2" id="KW-1185">Reference proteome</keyword>
<accession>A0A4V3RXS8</accession>
<dbReference type="EMBL" id="SRXW01000005">
    <property type="protein sequence ID" value="TGY87639.1"/>
    <property type="molecule type" value="Genomic_DNA"/>
</dbReference>
<protein>
    <recommendedName>
        <fullName evidence="3">Thioesterase family protein</fullName>
    </recommendedName>
</protein>
<reference evidence="1 2" key="1">
    <citation type="journal article" date="2017" name="Int. J. Syst. Evol. Microbiol.">
        <title>Marinicauda algicola sp. nov., isolated from a marine red alga Rhodosorus marinus.</title>
        <authorList>
            <person name="Jeong S.E."/>
            <person name="Jeon S.H."/>
            <person name="Chun B.H."/>
            <person name="Kim D.W."/>
            <person name="Jeon C.O."/>
        </authorList>
    </citation>
    <scope>NUCLEOTIDE SEQUENCE [LARGE SCALE GENOMIC DNA]</scope>
    <source>
        <strain evidence="1 2">JCM 31718</strain>
    </source>
</reference>
<name>A0A4V3RXS8_9PROT</name>
<dbReference type="RefSeq" id="WP_135997244.1">
    <property type="nucleotide sequence ID" value="NZ_CP071057.1"/>
</dbReference>
<dbReference type="OrthoDB" id="5495835at2"/>
<evidence type="ECO:0000313" key="2">
    <source>
        <dbReference type="Proteomes" id="UP000308054"/>
    </source>
</evidence>
<dbReference type="SUPFAM" id="SSF54637">
    <property type="entry name" value="Thioesterase/thiol ester dehydrase-isomerase"/>
    <property type="match status" value="1"/>
</dbReference>
<sequence length="242" mass="25438">MAQSSTHESVVIGRRFCGPPNSGNGGYSCGVMARLIDGPASCTLKSPPPLDRPLSIERDGGVVMRDGETVVGMAEPAGAPELDVPALPPAEAVEKASRRYIGFRSHAFPGCFVCGPQREAGDGLRIFPGRLDGSETVAAPWLPDGSLAGPDGRVGAEHVWAALDCPTWAAFAHDGRLALLARMTADVKQRPRPGERCTILAWTLGSEGRKHRSAGALYGGDGALLAVSDTLWIEPKDPAVFM</sequence>
<organism evidence="1 2">
    <name type="scientific">Marinicauda algicola</name>
    <dbReference type="NCBI Taxonomy" id="2029849"/>
    <lineage>
        <taxon>Bacteria</taxon>
        <taxon>Pseudomonadati</taxon>
        <taxon>Pseudomonadota</taxon>
        <taxon>Alphaproteobacteria</taxon>
        <taxon>Maricaulales</taxon>
        <taxon>Maricaulaceae</taxon>
        <taxon>Marinicauda</taxon>
    </lineage>
</organism>